<dbReference type="AlphaFoldDB" id="A0A0U4BE95"/>
<dbReference type="PATRIC" id="fig|2041.4.peg.3356"/>
<keyword evidence="1" id="KW-1133">Transmembrane helix</keyword>
<dbReference type="KEGG" id="aer:AERYTH_16070"/>
<name>A0A0U4BE95_9ACTN</name>
<sequence length="730" mass="76847">MRRTRAARGRAATTAARAVEVAGPVGPDHYDGRVMNPARRVRPGPGALVRLVACALAMLLGGSLTVAVAAPAQAAVDPDVAVRITGVSPTELRDGATVTLTGTITNRGKERWTKAQAYLVIARTPFTTRQQVSDAVESQASYTGERVVELDSIDEVGTLAPGSTRPFRVRVPYAQLRVSDAEGVYPVGVQVLATAEDGTRDNAAIARATTFLPRLDRDSTRVPGGLVWPFVLPDRLGPSGTWMDAPGLAERVAPGGQLRNLLDQALSAPSGGTSLVLDPALLVAVDDLAEGRRLPRDVRLDDAQREAARTFVEDLTGLSRRVATWTLGYARPDWLALSRSDAHDRLMGTIERATSSALAQFQVSGRRVTWPTRGGTTAELIDQVRGSGDRPVIVTRDAVPDWEPRLGSVVTLRSESGPVPLFVDAGLDVGVPGGATVATLRQRLLSEAALASLERSGDAESKADAFVLVDPRWNPGDTDDDAFAGAFDPDFVSPEDLEDLMTTRRAAYGGDVASTAEARPLSQAQVTAVEQLAREGGVLAGLAVEGDDLAARTDRTSAGLLSTAWRSDRAEGLRAATGALGRVRSELGRLAVEGPPAITLSSAEGSFPLTVSNDTDTAVRVGVRISASNPALRIPDVAPVQVEAGERRTVTVQVDVGDQTSSTLTAQLISPDGTAVGRADSFNVRSSRVGVALWALMGAAGLFVLFALGRRFLRGRRAAATTPEETPTDG</sequence>
<gene>
    <name evidence="2" type="ORF">AERYTH_16070</name>
</gene>
<keyword evidence="3" id="KW-1185">Reference proteome</keyword>
<keyword evidence="1" id="KW-0812">Transmembrane</keyword>
<evidence type="ECO:0000313" key="2">
    <source>
        <dbReference type="EMBL" id="ALX06105.1"/>
    </source>
</evidence>
<dbReference type="Proteomes" id="UP000067689">
    <property type="component" value="Chromosome"/>
</dbReference>
<keyword evidence="1" id="KW-0472">Membrane</keyword>
<dbReference type="Pfam" id="PF19516">
    <property type="entry name" value="DUF6049"/>
    <property type="match status" value="1"/>
</dbReference>
<reference evidence="2 3" key="1">
    <citation type="journal article" date="1991" name="Int. J. Syst. Bacteriol.">
        <title>Description of the erythromycin-producing bacterium Arthrobacter sp. strain NRRL B-3381 as Aeromicrobium erythreum gen. nov., sp. nov.</title>
        <authorList>
            <person name="Miller E.S."/>
            <person name="Woese C.R."/>
            <person name="Brenner S."/>
        </authorList>
    </citation>
    <scope>NUCLEOTIDE SEQUENCE [LARGE SCALE GENOMIC DNA]</scope>
    <source>
        <strain evidence="2 3">AR18</strain>
    </source>
</reference>
<proteinExistence type="predicted"/>
<evidence type="ECO:0000256" key="1">
    <source>
        <dbReference type="SAM" id="Phobius"/>
    </source>
</evidence>
<feature type="transmembrane region" description="Helical" evidence="1">
    <location>
        <begin position="691"/>
        <end position="708"/>
    </location>
</feature>
<evidence type="ECO:0000313" key="3">
    <source>
        <dbReference type="Proteomes" id="UP000067689"/>
    </source>
</evidence>
<feature type="transmembrane region" description="Helical" evidence="1">
    <location>
        <begin position="47"/>
        <end position="70"/>
    </location>
</feature>
<protein>
    <submittedName>
        <fullName evidence="2">Uncharacterized protein</fullName>
    </submittedName>
</protein>
<dbReference type="EMBL" id="CP011502">
    <property type="protein sequence ID" value="ALX06105.1"/>
    <property type="molecule type" value="Genomic_DNA"/>
</dbReference>
<dbReference type="STRING" id="2041.AERYTH_16070"/>
<dbReference type="InterPro" id="IPR046112">
    <property type="entry name" value="DUF6049"/>
</dbReference>
<organism evidence="2 3">
    <name type="scientific">Aeromicrobium erythreum</name>
    <dbReference type="NCBI Taxonomy" id="2041"/>
    <lineage>
        <taxon>Bacteria</taxon>
        <taxon>Bacillati</taxon>
        <taxon>Actinomycetota</taxon>
        <taxon>Actinomycetes</taxon>
        <taxon>Propionibacteriales</taxon>
        <taxon>Nocardioidaceae</taxon>
        <taxon>Aeromicrobium</taxon>
    </lineage>
</organism>
<accession>A0A0U4BE95</accession>